<feature type="compositionally biased region" description="Acidic residues" evidence="6">
    <location>
        <begin position="393"/>
        <end position="414"/>
    </location>
</feature>
<proteinExistence type="predicted"/>
<evidence type="ECO:0000313" key="9">
    <source>
        <dbReference type="EMBL" id="MTR77474.1"/>
    </source>
</evidence>
<sequence length="541" mass="60446">MCYNLIWNVRDSIGGVRMKKISLKIKLTLKYTGCIFVATGIALFLATVISGTDAQSAKAMAKVVLPIVFIASLAIGYFLVREVLKRTADMAESAAEICRTKDFSRQLELEESDAELERLQLTLNELLEDVREEGHFAENVVQEMWMPVSVILTRSAWCLGDWRLSQRQRWQIELVQKKAQILSDFIQEVSFFAKADQGCQPAYKKRMNISELTTGIIEGQISRLQEADEPVQIEYEIEPEIYAEVDENCYRKMLLNLLENSIDYSREIGLIKVVVESKGSEFTCKIADAGIGISETDLPHVWDRFFRGDPLGAGEGHFGLGLSVVKWIAEVHDGWVDAESILGSGSCFTVGMPCEPKPEAEVEEVSEEEKTVDALLEGINGTDETEEKKDADLTTEAEGAVETDATTEEAETDVTSEINETAETEGITEINTATETEAVTENRDSSEESEALGETIAMPVITEDTEEESSENFVPDAEKDETDVKGENSFRKIKICLSKIKSFLEEEDDEEDDEEDSDEDEEALNECEVIPFKSKEDSDEK</sequence>
<keyword evidence="7" id="KW-1133">Transmembrane helix</keyword>
<evidence type="ECO:0000313" key="10">
    <source>
        <dbReference type="Proteomes" id="UP000448177"/>
    </source>
</evidence>
<dbReference type="Gene3D" id="3.30.565.10">
    <property type="entry name" value="Histidine kinase-like ATPase, C-terminal domain"/>
    <property type="match status" value="1"/>
</dbReference>
<dbReference type="PROSITE" id="PS50109">
    <property type="entry name" value="HIS_KIN"/>
    <property type="match status" value="1"/>
</dbReference>
<dbReference type="InterPro" id="IPR003594">
    <property type="entry name" value="HATPase_dom"/>
</dbReference>
<name>A0A844KG80_9FIRM</name>
<dbReference type="InterPro" id="IPR036890">
    <property type="entry name" value="HATPase_C_sf"/>
</dbReference>
<dbReference type="PANTHER" id="PTHR43711">
    <property type="entry name" value="TWO-COMPONENT HISTIDINE KINASE"/>
    <property type="match status" value="1"/>
</dbReference>
<dbReference type="InterPro" id="IPR050736">
    <property type="entry name" value="Sensor_HK_Regulatory"/>
</dbReference>
<dbReference type="EC" id="2.7.13.3" evidence="2"/>
<dbReference type="InterPro" id="IPR004358">
    <property type="entry name" value="Sig_transdc_His_kin-like_C"/>
</dbReference>
<comment type="caution">
    <text evidence="9">The sequence shown here is derived from an EMBL/GenBank/DDBJ whole genome shotgun (WGS) entry which is preliminary data.</text>
</comment>
<evidence type="ECO:0000256" key="7">
    <source>
        <dbReference type="SAM" id="Phobius"/>
    </source>
</evidence>
<feature type="domain" description="Histidine kinase" evidence="8">
    <location>
        <begin position="139"/>
        <end position="356"/>
    </location>
</feature>
<reference evidence="9 10" key="1">
    <citation type="journal article" date="2019" name="Nat. Med.">
        <title>A library of human gut bacterial isolates paired with longitudinal multiomics data enables mechanistic microbiome research.</title>
        <authorList>
            <person name="Poyet M."/>
            <person name="Groussin M."/>
            <person name="Gibbons S.M."/>
            <person name="Avila-Pacheco J."/>
            <person name="Jiang X."/>
            <person name="Kearney S.M."/>
            <person name="Perrotta A.R."/>
            <person name="Berdy B."/>
            <person name="Zhao S."/>
            <person name="Lieberman T.D."/>
            <person name="Swanson P.K."/>
            <person name="Smith M."/>
            <person name="Roesemann S."/>
            <person name="Alexander J.E."/>
            <person name="Rich S.A."/>
            <person name="Livny J."/>
            <person name="Vlamakis H."/>
            <person name="Clish C."/>
            <person name="Bullock K."/>
            <person name="Deik A."/>
            <person name="Scott J."/>
            <person name="Pierce K.A."/>
            <person name="Xavier R.J."/>
            <person name="Alm E.J."/>
        </authorList>
    </citation>
    <scope>NUCLEOTIDE SEQUENCE [LARGE SCALE GENOMIC DNA]</scope>
    <source>
        <strain evidence="9 10">BIOML-A1</strain>
    </source>
</reference>
<gene>
    <name evidence="9" type="ORF">GMD21_12485</name>
</gene>
<dbReference type="SMART" id="SM00387">
    <property type="entry name" value="HATPase_c"/>
    <property type="match status" value="1"/>
</dbReference>
<feature type="transmembrane region" description="Helical" evidence="7">
    <location>
        <begin position="63"/>
        <end position="80"/>
    </location>
</feature>
<dbReference type="PRINTS" id="PR00344">
    <property type="entry name" value="BCTRLSENSOR"/>
</dbReference>
<dbReference type="AlphaFoldDB" id="A0A844KG80"/>
<feature type="transmembrane region" description="Helical" evidence="7">
    <location>
        <begin position="27"/>
        <end position="51"/>
    </location>
</feature>
<dbReference type="GO" id="GO:0000160">
    <property type="term" value="P:phosphorelay signal transduction system"/>
    <property type="evidence" value="ECO:0007669"/>
    <property type="project" value="UniProtKB-KW"/>
</dbReference>
<feature type="region of interest" description="Disordered" evidence="6">
    <location>
        <begin position="435"/>
        <end position="486"/>
    </location>
</feature>
<dbReference type="Pfam" id="PF02518">
    <property type="entry name" value="HATPase_c"/>
    <property type="match status" value="1"/>
</dbReference>
<evidence type="ECO:0000256" key="1">
    <source>
        <dbReference type="ARBA" id="ARBA00000085"/>
    </source>
</evidence>
<keyword evidence="7" id="KW-0472">Membrane</keyword>
<keyword evidence="10" id="KW-1185">Reference proteome</keyword>
<dbReference type="SUPFAM" id="SSF55874">
    <property type="entry name" value="ATPase domain of HSP90 chaperone/DNA topoisomerase II/histidine kinase"/>
    <property type="match status" value="1"/>
</dbReference>
<dbReference type="Proteomes" id="UP000448177">
    <property type="component" value="Unassembled WGS sequence"/>
</dbReference>
<dbReference type="PANTHER" id="PTHR43711:SF1">
    <property type="entry name" value="HISTIDINE KINASE 1"/>
    <property type="match status" value="1"/>
</dbReference>
<evidence type="ECO:0000256" key="6">
    <source>
        <dbReference type="SAM" id="MobiDB-lite"/>
    </source>
</evidence>
<dbReference type="GO" id="GO:0004673">
    <property type="term" value="F:protein histidine kinase activity"/>
    <property type="evidence" value="ECO:0007669"/>
    <property type="project" value="UniProtKB-EC"/>
</dbReference>
<evidence type="ECO:0000256" key="2">
    <source>
        <dbReference type="ARBA" id="ARBA00012438"/>
    </source>
</evidence>
<feature type="region of interest" description="Disordered" evidence="6">
    <location>
        <begin position="502"/>
        <end position="541"/>
    </location>
</feature>
<feature type="region of interest" description="Disordered" evidence="6">
    <location>
        <begin position="381"/>
        <end position="416"/>
    </location>
</feature>
<organism evidence="9 10">
    <name type="scientific">Mediterraneibacter faecis</name>
    <dbReference type="NCBI Taxonomy" id="592978"/>
    <lineage>
        <taxon>Bacteria</taxon>
        <taxon>Bacillati</taxon>
        <taxon>Bacillota</taxon>
        <taxon>Clostridia</taxon>
        <taxon>Lachnospirales</taxon>
        <taxon>Lachnospiraceae</taxon>
        <taxon>Mediterraneibacter</taxon>
    </lineage>
</organism>
<keyword evidence="7" id="KW-0812">Transmembrane</keyword>
<keyword evidence="5" id="KW-0902">Two-component regulatory system</keyword>
<accession>A0A844KG80</accession>
<dbReference type="EMBL" id="WNAF01000009">
    <property type="protein sequence ID" value="MTR77474.1"/>
    <property type="molecule type" value="Genomic_DNA"/>
</dbReference>
<protein>
    <recommendedName>
        <fullName evidence="2">histidine kinase</fullName>
        <ecNumber evidence="2">2.7.13.3</ecNumber>
    </recommendedName>
</protein>
<evidence type="ECO:0000256" key="5">
    <source>
        <dbReference type="ARBA" id="ARBA00023012"/>
    </source>
</evidence>
<evidence type="ECO:0000259" key="8">
    <source>
        <dbReference type="PROSITE" id="PS50109"/>
    </source>
</evidence>
<feature type="compositionally biased region" description="Acidic residues" evidence="6">
    <location>
        <begin position="505"/>
        <end position="525"/>
    </location>
</feature>
<dbReference type="InterPro" id="IPR005467">
    <property type="entry name" value="His_kinase_dom"/>
</dbReference>
<keyword evidence="4" id="KW-0418">Kinase</keyword>
<evidence type="ECO:0000256" key="3">
    <source>
        <dbReference type="ARBA" id="ARBA00022679"/>
    </source>
</evidence>
<keyword evidence="3" id="KW-0808">Transferase</keyword>
<comment type="catalytic activity">
    <reaction evidence="1">
        <text>ATP + protein L-histidine = ADP + protein N-phospho-L-histidine.</text>
        <dbReference type="EC" id="2.7.13.3"/>
    </reaction>
</comment>
<evidence type="ECO:0000256" key="4">
    <source>
        <dbReference type="ARBA" id="ARBA00022777"/>
    </source>
</evidence>